<dbReference type="Pfam" id="PF13632">
    <property type="entry name" value="Glyco_trans_2_3"/>
    <property type="match status" value="1"/>
</dbReference>
<feature type="transmembrane region" description="Helical" evidence="7">
    <location>
        <begin position="433"/>
        <end position="450"/>
    </location>
</feature>
<dbReference type="SUPFAM" id="SSF53448">
    <property type="entry name" value="Nucleotide-diphospho-sugar transferases"/>
    <property type="match status" value="1"/>
</dbReference>
<feature type="domain" description="Glycosyltransferase 2-like" evidence="8">
    <location>
        <begin position="230"/>
        <end position="448"/>
    </location>
</feature>
<dbReference type="AlphaFoldDB" id="A0A8J3BY28"/>
<dbReference type="GO" id="GO:0016758">
    <property type="term" value="F:hexosyltransferase activity"/>
    <property type="evidence" value="ECO:0007669"/>
    <property type="project" value="TreeGrafter"/>
</dbReference>
<feature type="transmembrane region" description="Helical" evidence="7">
    <location>
        <begin position="65"/>
        <end position="87"/>
    </location>
</feature>
<evidence type="ECO:0000313" key="10">
    <source>
        <dbReference type="Proteomes" id="UP000656042"/>
    </source>
</evidence>
<dbReference type="PANTHER" id="PTHR43867:SF2">
    <property type="entry name" value="CELLULOSE SYNTHASE CATALYTIC SUBUNIT A [UDP-FORMING]"/>
    <property type="match status" value="1"/>
</dbReference>
<dbReference type="InterPro" id="IPR050321">
    <property type="entry name" value="Glycosyltr_2/OpgH_subfam"/>
</dbReference>
<gene>
    <name evidence="9" type="ORF">GCM10012284_14140</name>
</gene>
<feature type="transmembrane region" description="Helical" evidence="7">
    <location>
        <begin position="393"/>
        <end position="413"/>
    </location>
</feature>
<organism evidence="9 10">
    <name type="scientific">Mangrovihabitans endophyticus</name>
    <dbReference type="NCBI Taxonomy" id="1751298"/>
    <lineage>
        <taxon>Bacteria</taxon>
        <taxon>Bacillati</taxon>
        <taxon>Actinomycetota</taxon>
        <taxon>Actinomycetes</taxon>
        <taxon>Micromonosporales</taxon>
        <taxon>Micromonosporaceae</taxon>
        <taxon>Mangrovihabitans</taxon>
    </lineage>
</organism>
<protein>
    <submittedName>
        <fullName evidence="9">N-acetylglucosaminyltransferase</fullName>
    </submittedName>
</protein>
<dbReference type="InterPro" id="IPR029044">
    <property type="entry name" value="Nucleotide-diphossugar_trans"/>
</dbReference>
<proteinExistence type="predicted"/>
<evidence type="ECO:0000256" key="7">
    <source>
        <dbReference type="SAM" id="Phobius"/>
    </source>
</evidence>
<evidence type="ECO:0000259" key="8">
    <source>
        <dbReference type="Pfam" id="PF13632"/>
    </source>
</evidence>
<dbReference type="Gene3D" id="3.90.550.10">
    <property type="entry name" value="Spore Coat Polysaccharide Biosynthesis Protein SpsA, Chain A"/>
    <property type="match status" value="1"/>
</dbReference>
<evidence type="ECO:0000313" key="9">
    <source>
        <dbReference type="EMBL" id="GGK81300.1"/>
    </source>
</evidence>
<dbReference type="GO" id="GO:0005886">
    <property type="term" value="C:plasma membrane"/>
    <property type="evidence" value="ECO:0007669"/>
    <property type="project" value="TreeGrafter"/>
</dbReference>
<comment type="caution">
    <text evidence="9">The sequence shown here is derived from an EMBL/GenBank/DDBJ whole genome shotgun (WGS) entry which is preliminary data.</text>
</comment>
<feature type="transmembrane region" description="Helical" evidence="7">
    <location>
        <begin position="584"/>
        <end position="608"/>
    </location>
</feature>
<keyword evidence="2 9" id="KW-0328">Glycosyltransferase</keyword>
<dbReference type="Proteomes" id="UP000656042">
    <property type="component" value="Unassembled WGS sequence"/>
</dbReference>
<comment type="subcellular location">
    <subcellularLocation>
        <location evidence="1">Membrane</location>
        <topology evidence="1">Multi-pass membrane protein</topology>
    </subcellularLocation>
</comment>
<keyword evidence="5 7" id="KW-1133">Transmembrane helix</keyword>
<evidence type="ECO:0000256" key="1">
    <source>
        <dbReference type="ARBA" id="ARBA00004141"/>
    </source>
</evidence>
<evidence type="ECO:0000256" key="3">
    <source>
        <dbReference type="ARBA" id="ARBA00022679"/>
    </source>
</evidence>
<name>A0A8J3BY28_9ACTN</name>
<keyword evidence="4 7" id="KW-0812">Transmembrane</keyword>
<feature type="transmembrane region" description="Helical" evidence="7">
    <location>
        <begin position="93"/>
        <end position="116"/>
    </location>
</feature>
<keyword evidence="6 7" id="KW-0472">Membrane</keyword>
<keyword evidence="10" id="KW-1185">Reference proteome</keyword>
<evidence type="ECO:0000256" key="2">
    <source>
        <dbReference type="ARBA" id="ARBA00022676"/>
    </source>
</evidence>
<keyword evidence="3" id="KW-0808">Transferase</keyword>
<reference evidence="9" key="2">
    <citation type="submission" date="2020-09" db="EMBL/GenBank/DDBJ databases">
        <authorList>
            <person name="Sun Q."/>
            <person name="Zhou Y."/>
        </authorList>
    </citation>
    <scope>NUCLEOTIDE SEQUENCE</scope>
    <source>
        <strain evidence="9">CGMCC 4.7299</strain>
    </source>
</reference>
<dbReference type="EMBL" id="BMMX01000003">
    <property type="protein sequence ID" value="GGK81300.1"/>
    <property type="molecule type" value="Genomic_DNA"/>
</dbReference>
<dbReference type="InterPro" id="IPR001173">
    <property type="entry name" value="Glyco_trans_2-like"/>
</dbReference>
<accession>A0A8J3BY28</accession>
<dbReference type="RefSeq" id="WP_189078263.1">
    <property type="nucleotide sequence ID" value="NZ_BMMX01000003.1"/>
</dbReference>
<evidence type="ECO:0000256" key="4">
    <source>
        <dbReference type="ARBA" id="ARBA00022692"/>
    </source>
</evidence>
<feature type="transmembrane region" description="Helical" evidence="7">
    <location>
        <begin position="539"/>
        <end position="563"/>
    </location>
</feature>
<evidence type="ECO:0000256" key="5">
    <source>
        <dbReference type="ARBA" id="ARBA00022989"/>
    </source>
</evidence>
<sequence>MSELAPVRSDPDVGDRSRIHAELIRRSAGNVLAIPPDGPVLRRPAQHRRARPDTFRPVLGGRDRLLVATATAGWVAFLVAFWIWWLAPQHRAGWVGLIVNSALLLYLSLLPASFLITVNRLRRVNPALKMPRLRVAFVVTRAPSEPWPVARRTLAAMLGQRYPHPFDVWLCDEQPTEEIRGWCAANGVSLSTREDEPGYHRLDWPRRTRCKEGNLAWFYDTRGYESYDVVAQLDCDHVPTPTYLAEMVRPFADPAVGFVGAPSVCDANAAGSWAARSRLFREAFFHGAFQAGHNGGLAPVCIGSHYAVRTAALAEIGGVGPELAEDFSTSFLLTAAGWQGAFALEAAAGGDGPLTFAAMVTQEFQWSRSLQTLLYGMVPGHLRRLPWRLRVRYAHALLHYGSLAGATIAGLCLPPTAAVTGLDWVHVNYLEFLLRWGSVAVWPLAIALLLRRRGLMRPATAPVLSWEAWLGALSRWPYVAWGVTAATLARVRPRTITFKVTPKSRDGMEPLAPRLILPYAVIVLMMSGAALAGERTDQAAGYVFLCLLAGTTYAVVALAIALLHAHEVARATKVHFGHALRATAARPLMLGITATLPLTLALVSYPAYAIRAFAW</sequence>
<dbReference type="PANTHER" id="PTHR43867">
    <property type="entry name" value="CELLULOSE SYNTHASE CATALYTIC SUBUNIT A [UDP-FORMING]"/>
    <property type="match status" value="1"/>
</dbReference>
<reference evidence="9" key="1">
    <citation type="journal article" date="2014" name="Int. J. Syst. Evol. Microbiol.">
        <title>Complete genome sequence of Corynebacterium casei LMG S-19264T (=DSM 44701T), isolated from a smear-ripened cheese.</title>
        <authorList>
            <consortium name="US DOE Joint Genome Institute (JGI-PGF)"/>
            <person name="Walter F."/>
            <person name="Albersmeier A."/>
            <person name="Kalinowski J."/>
            <person name="Ruckert C."/>
        </authorList>
    </citation>
    <scope>NUCLEOTIDE SEQUENCE</scope>
    <source>
        <strain evidence="9">CGMCC 4.7299</strain>
    </source>
</reference>
<evidence type="ECO:0000256" key="6">
    <source>
        <dbReference type="ARBA" id="ARBA00023136"/>
    </source>
</evidence>
<feature type="transmembrane region" description="Helical" evidence="7">
    <location>
        <begin position="515"/>
        <end position="533"/>
    </location>
</feature>